<dbReference type="EC" id="3.1.3.16" evidence="1"/>
<feature type="region of interest" description="Disordered" evidence="16">
    <location>
        <begin position="837"/>
        <end position="859"/>
    </location>
</feature>
<dbReference type="SMART" id="SM00065">
    <property type="entry name" value="GAF"/>
    <property type="match status" value="2"/>
</dbReference>
<dbReference type="RefSeq" id="WP_048580372.1">
    <property type="nucleotide sequence ID" value="NZ_LFNT01000006.1"/>
</dbReference>
<name>A0A0J7ZI34_STRVR</name>
<dbReference type="InterPro" id="IPR013656">
    <property type="entry name" value="PAS_4"/>
</dbReference>
<evidence type="ECO:0000256" key="8">
    <source>
        <dbReference type="ARBA" id="ARBA00022840"/>
    </source>
</evidence>
<evidence type="ECO:0000256" key="13">
    <source>
        <dbReference type="ARBA" id="ARBA00056274"/>
    </source>
</evidence>
<comment type="caution">
    <text evidence="18">The sequence shown here is derived from an EMBL/GenBank/DDBJ whole genome shotgun (WGS) entry which is preliminary data.</text>
</comment>
<keyword evidence="3" id="KW-0808">Transferase</keyword>
<comment type="function">
    <text evidence="13">Primarily acts as an independent SigF regulator that is sensitive to the osmosensory signal, mediating the cross talk of PknD with the SigF regulon. Possesses both phosphatase and kinase activities. The kinase domain functions as a classic anti-sigma factor-like kinase to phosphorylate the anti-anti-sigma factor domain at the canonical regulatory site, and the phosphatase domain antagonizes this activity.</text>
</comment>
<dbReference type="SUPFAM" id="SSF81606">
    <property type="entry name" value="PP2C-like"/>
    <property type="match status" value="1"/>
</dbReference>
<dbReference type="Pfam" id="PF13185">
    <property type="entry name" value="GAF_2"/>
    <property type="match status" value="2"/>
</dbReference>
<dbReference type="GO" id="GO:0005524">
    <property type="term" value="F:ATP binding"/>
    <property type="evidence" value="ECO:0007669"/>
    <property type="project" value="UniProtKB-KW"/>
</dbReference>
<dbReference type="FunFam" id="3.60.40.10:FF:000005">
    <property type="entry name" value="Serine/threonine protein phosphatase"/>
    <property type="match status" value="1"/>
</dbReference>
<dbReference type="Pfam" id="PF07228">
    <property type="entry name" value="SpoIIE"/>
    <property type="match status" value="1"/>
</dbReference>
<dbReference type="Proteomes" id="UP000037432">
    <property type="component" value="Unassembled WGS sequence"/>
</dbReference>
<keyword evidence="6" id="KW-0418">Kinase</keyword>
<evidence type="ECO:0000256" key="10">
    <source>
        <dbReference type="ARBA" id="ARBA00022912"/>
    </source>
</evidence>
<dbReference type="AlphaFoldDB" id="A0A0J7ZI34"/>
<evidence type="ECO:0000256" key="2">
    <source>
        <dbReference type="ARBA" id="ARBA00022553"/>
    </source>
</evidence>
<dbReference type="GO" id="GO:0004722">
    <property type="term" value="F:protein serine/threonine phosphatase activity"/>
    <property type="evidence" value="ECO:0007669"/>
    <property type="project" value="UniProtKB-EC"/>
</dbReference>
<reference evidence="18 19" key="1">
    <citation type="submission" date="2015-06" db="EMBL/GenBank/DDBJ databases">
        <authorList>
            <person name="Ju K.-S."/>
            <person name="Doroghazi J.R."/>
            <person name="Metcalf W.W."/>
        </authorList>
    </citation>
    <scope>NUCLEOTIDE SEQUENCE [LARGE SCALE GENOMIC DNA]</scope>
    <source>
        <strain evidence="18 19">NRRL 3414</strain>
    </source>
</reference>
<evidence type="ECO:0000313" key="19">
    <source>
        <dbReference type="Proteomes" id="UP000037432"/>
    </source>
</evidence>
<evidence type="ECO:0000256" key="1">
    <source>
        <dbReference type="ARBA" id="ARBA00013081"/>
    </source>
</evidence>
<evidence type="ECO:0000256" key="7">
    <source>
        <dbReference type="ARBA" id="ARBA00022801"/>
    </source>
</evidence>
<dbReference type="OrthoDB" id="118142at2"/>
<evidence type="ECO:0000256" key="5">
    <source>
        <dbReference type="ARBA" id="ARBA00022741"/>
    </source>
</evidence>
<dbReference type="SMART" id="SM00331">
    <property type="entry name" value="PP2C_SIG"/>
    <property type="match status" value="1"/>
</dbReference>
<keyword evidence="8" id="KW-0067">ATP-binding</keyword>
<dbReference type="PATRIC" id="fig|1938.3.peg.5882"/>
<evidence type="ECO:0000256" key="6">
    <source>
        <dbReference type="ARBA" id="ARBA00022777"/>
    </source>
</evidence>
<evidence type="ECO:0000256" key="3">
    <source>
        <dbReference type="ARBA" id="ARBA00022679"/>
    </source>
</evidence>
<organism evidence="18 19">
    <name type="scientific">Streptomyces viridochromogenes</name>
    <dbReference type="NCBI Taxonomy" id="1938"/>
    <lineage>
        <taxon>Bacteria</taxon>
        <taxon>Bacillati</taxon>
        <taxon>Actinomycetota</taxon>
        <taxon>Actinomycetes</taxon>
        <taxon>Kitasatosporales</taxon>
        <taxon>Streptomycetaceae</taxon>
        <taxon>Streptomyces</taxon>
    </lineage>
</organism>
<keyword evidence="11" id="KW-0464">Manganese</keyword>
<dbReference type="PROSITE" id="PS50112">
    <property type="entry name" value="PAS"/>
    <property type="match status" value="1"/>
</dbReference>
<gene>
    <name evidence="18" type="ORF">ACM01_07830</name>
</gene>
<evidence type="ECO:0000259" key="17">
    <source>
        <dbReference type="PROSITE" id="PS50112"/>
    </source>
</evidence>
<dbReference type="InterPro" id="IPR052016">
    <property type="entry name" value="Bact_Sigma-Reg"/>
</dbReference>
<dbReference type="Gene3D" id="3.30.450.40">
    <property type="match status" value="2"/>
</dbReference>
<protein>
    <recommendedName>
        <fullName evidence="1">protein-serine/threonine phosphatase</fullName>
        <ecNumber evidence="1">3.1.3.16</ecNumber>
    </recommendedName>
    <alternativeName>
        <fullName evidence="15">Protein-serine/threonine phosphatase</fullName>
    </alternativeName>
    <alternativeName>
        <fullName evidence="14">Serine/threonine-protein kinase</fullName>
    </alternativeName>
</protein>
<dbReference type="InterPro" id="IPR001932">
    <property type="entry name" value="PPM-type_phosphatase-like_dom"/>
</dbReference>
<dbReference type="Gene3D" id="3.30.450.20">
    <property type="entry name" value="PAS domain"/>
    <property type="match status" value="2"/>
</dbReference>
<dbReference type="GO" id="GO:0046872">
    <property type="term" value="F:metal ion binding"/>
    <property type="evidence" value="ECO:0007669"/>
    <property type="project" value="UniProtKB-KW"/>
</dbReference>
<accession>A0A0J7ZI34</accession>
<keyword evidence="2" id="KW-0597">Phosphoprotein</keyword>
<dbReference type="EMBL" id="LFNT01000006">
    <property type="protein sequence ID" value="KMS75691.1"/>
    <property type="molecule type" value="Genomic_DNA"/>
</dbReference>
<sequence length="859" mass="91411">MIEGNVSANGVASNLYPFGAASVGEAPERDDALVSAIVGAVELAGAHTGSVFLLSGDHRSLVVAASCGSPPSLLSGWRRIPVNSGLPVAEAYRSGRMVHLAGAEETMRRFPQLSVALPYPFGSASVPVRAGERTFGAMAVVWTARPDGTGLSRAQRRKLRSAADRLGTTLAGLRARGALGEYDERTAPVVVPLPSAPVIRVGLFDWNLETGALTADDELCAIFGMPPREFDGRAATLAAMIEPADLPGFRSAARAAVQERHVLAHCLRIRDGRGGCHTVELWGRVPESPDDLEASSHLIGAVIDSGSRMAAVAAIERLTDGFFALSPDGRLSYANHSLENLLRVRQDELLGRRPWDVLPWLADPVYEDRYRAALVSQQPVSFLARRPPDNWLVFSLHPGAQGMTGWAAPARQPVRADTGPGVTTLTAGGPPASWSPPPAAPRVGSLYRVLTLGSALTEAVTAHEVFEAVAEQLLPAFGGQKLAIAVVEERRLRLLDQRGYSKRFLARFEGTPLHARLPVTDALTSGAPLFVESREELLETYPGIIVSPSNSWAFLPLIASNRPVGVCLLGFDDVHRFPDEERGILTALGGLIAQALERARLYDAEFALARGLQNALLPHGLPTLPGLDVTGRYLPGTRGMDIGGDWYDVIPTGDEVALIVGDVEGHNVAAAAAMGQLRSAVRAFATADHRPSDVVANTNRLHMDLDPALLASCCYARLHPRSGVVRIVRAGHPPPLLRLPDGQAEVLDVPGGPLLGIDTAAHFPESELRLVPGSVLALYTDGLIERRDSDIDSDVDRLRASLARTGGGRLEDLADALLRDARRSADRADDIALLLTEYAPPPQTATQPASARAGSGPSP</sequence>
<dbReference type="InterPro" id="IPR003018">
    <property type="entry name" value="GAF"/>
</dbReference>
<evidence type="ECO:0000256" key="15">
    <source>
        <dbReference type="ARBA" id="ARBA00081350"/>
    </source>
</evidence>
<evidence type="ECO:0000256" key="9">
    <source>
        <dbReference type="ARBA" id="ARBA00022842"/>
    </source>
</evidence>
<comment type="catalytic activity">
    <reaction evidence="12">
        <text>O-phospho-L-seryl-[protein] + H2O = L-seryl-[protein] + phosphate</text>
        <dbReference type="Rhea" id="RHEA:20629"/>
        <dbReference type="Rhea" id="RHEA-COMP:9863"/>
        <dbReference type="Rhea" id="RHEA-COMP:11604"/>
        <dbReference type="ChEBI" id="CHEBI:15377"/>
        <dbReference type="ChEBI" id="CHEBI:29999"/>
        <dbReference type="ChEBI" id="CHEBI:43474"/>
        <dbReference type="ChEBI" id="CHEBI:83421"/>
        <dbReference type="EC" id="3.1.3.16"/>
    </reaction>
</comment>
<keyword evidence="4" id="KW-0479">Metal-binding</keyword>
<dbReference type="InterPro" id="IPR000014">
    <property type="entry name" value="PAS"/>
</dbReference>
<dbReference type="InterPro" id="IPR036457">
    <property type="entry name" value="PPM-type-like_dom_sf"/>
</dbReference>
<dbReference type="SMART" id="SM00091">
    <property type="entry name" value="PAS"/>
    <property type="match status" value="2"/>
</dbReference>
<keyword evidence="9" id="KW-0460">Magnesium</keyword>
<dbReference type="PANTHER" id="PTHR43156:SF2">
    <property type="entry name" value="STAGE II SPORULATION PROTEIN E"/>
    <property type="match status" value="1"/>
</dbReference>
<dbReference type="CDD" id="cd00130">
    <property type="entry name" value="PAS"/>
    <property type="match status" value="2"/>
</dbReference>
<dbReference type="GO" id="GO:0016301">
    <property type="term" value="F:kinase activity"/>
    <property type="evidence" value="ECO:0007669"/>
    <property type="project" value="UniProtKB-KW"/>
</dbReference>
<evidence type="ECO:0000256" key="14">
    <source>
        <dbReference type="ARBA" id="ARBA00075117"/>
    </source>
</evidence>
<dbReference type="PANTHER" id="PTHR43156">
    <property type="entry name" value="STAGE II SPORULATION PROTEIN E-RELATED"/>
    <property type="match status" value="1"/>
</dbReference>
<dbReference type="Pfam" id="PF08448">
    <property type="entry name" value="PAS_4"/>
    <property type="match status" value="1"/>
</dbReference>
<keyword evidence="10" id="KW-0904">Protein phosphatase</keyword>
<dbReference type="SUPFAM" id="SSF55785">
    <property type="entry name" value="PYP-like sensor domain (PAS domain)"/>
    <property type="match status" value="2"/>
</dbReference>
<dbReference type="Gene3D" id="3.60.40.10">
    <property type="entry name" value="PPM-type phosphatase domain"/>
    <property type="match status" value="1"/>
</dbReference>
<evidence type="ECO:0000256" key="4">
    <source>
        <dbReference type="ARBA" id="ARBA00022723"/>
    </source>
</evidence>
<evidence type="ECO:0000256" key="11">
    <source>
        <dbReference type="ARBA" id="ARBA00023211"/>
    </source>
</evidence>
<proteinExistence type="predicted"/>
<evidence type="ECO:0000256" key="12">
    <source>
        <dbReference type="ARBA" id="ARBA00047761"/>
    </source>
</evidence>
<keyword evidence="7" id="KW-0378">Hydrolase</keyword>
<evidence type="ECO:0000313" key="18">
    <source>
        <dbReference type="EMBL" id="KMS75691.1"/>
    </source>
</evidence>
<dbReference type="SUPFAM" id="SSF55781">
    <property type="entry name" value="GAF domain-like"/>
    <property type="match status" value="2"/>
</dbReference>
<dbReference type="InterPro" id="IPR029016">
    <property type="entry name" value="GAF-like_dom_sf"/>
</dbReference>
<evidence type="ECO:0000256" key="16">
    <source>
        <dbReference type="SAM" id="MobiDB-lite"/>
    </source>
</evidence>
<keyword evidence="5" id="KW-0547">Nucleotide-binding</keyword>
<dbReference type="InterPro" id="IPR035965">
    <property type="entry name" value="PAS-like_dom_sf"/>
</dbReference>
<feature type="domain" description="PAS" evidence="17">
    <location>
        <begin position="307"/>
        <end position="352"/>
    </location>
</feature>